<dbReference type="PROSITE" id="PS00211">
    <property type="entry name" value="ABC_TRANSPORTER_1"/>
    <property type="match status" value="1"/>
</dbReference>
<keyword evidence="4" id="KW-0547">Nucleotide-binding</keyword>
<dbReference type="PANTHER" id="PTHR42711">
    <property type="entry name" value="ABC TRANSPORTER ATP-BINDING PROTEIN"/>
    <property type="match status" value="1"/>
</dbReference>
<dbReference type="InterPro" id="IPR027417">
    <property type="entry name" value="P-loop_NTPase"/>
</dbReference>
<feature type="domain" description="ABC transporter" evidence="6">
    <location>
        <begin position="19"/>
        <end position="243"/>
    </location>
</feature>
<evidence type="ECO:0000259" key="6">
    <source>
        <dbReference type="PROSITE" id="PS50893"/>
    </source>
</evidence>
<organism evidence="7 8">
    <name type="scientific">Brevundimonas intermedia</name>
    <dbReference type="NCBI Taxonomy" id="74315"/>
    <lineage>
        <taxon>Bacteria</taxon>
        <taxon>Pseudomonadati</taxon>
        <taxon>Pseudomonadota</taxon>
        <taxon>Alphaproteobacteria</taxon>
        <taxon>Caulobacterales</taxon>
        <taxon>Caulobacteraceae</taxon>
        <taxon>Brevundimonas</taxon>
    </lineage>
</organism>
<comment type="caution">
    <text evidence="7">The sequence shown here is derived from an EMBL/GenBank/DDBJ whole genome shotgun (WGS) entry which is preliminary data.</text>
</comment>
<dbReference type="AlphaFoldDB" id="A0A4Y9S1C1"/>
<evidence type="ECO:0000256" key="1">
    <source>
        <dbReference type="ARBA" id="ARBA00005417"/>
    </source>
</evidence>
<evidence type="ECO:0000256" key="2">
    <source>
        <dbReference type="ARBA" id="ARBA00022448"/>
    </source>
</evidence>
<proteinExistence type="inferred from homology"/>
<evidence type="ECO:0000256" key="5">
    <source>
        <dbReference type="ARBA" id="ARBA00022840"/>
    </source>
</evidence>
<dbReference type="InterPro" id="IPR003593">
    <property type="entry name" value="AAA+_ATPase"/>
</dbReference>
<dbReference type="Gene3D" id="3.40.50.300">
    <property type="entry name" value="P-loop containing nucleotide triphosphate hydrolases"/>
    <property type="match status" value="1"/>
</dbReference>
<sequence length="315" mass="32726">MSAISSSRPILGSSVAPALVLDRVEAGYDGRPVLRDFSLTLNAGEVYALLGANGAGKSTVARVACGLLPVRRGRVAVGDGTQTRARIGLAPQDSALFPALSPRENVEVTARLCGVARDDRRAAVDRALDLTGCGPRADQPVRTLSGGWRRRANLSAALVGQPRLLIADEPTEGVDAGTRGVLSAALRETVKAGAGCLLISHDAVFVSDTADRIGVLARGRLLAEGPPNALLHQAFGAARLLSIRLTRPASEAAAQWFAQAGLTQADDRLEWRRLCDDALAVAQMLAAVVDGEGGEVAVRRPGLDDLVAHLSGASS</sequence>
<dbReference type="InterPro" id="IPR003439">
    <property type="entry name" value="ABC_transporter-like_ATP-bd"/>
</dbReference>
<dbReference type="SUPFAM" id="SSF52540">
    <property type="entry name" value="P-loop containing nucleoside triphosphate hydrolases"/>
    <property type="match status" value="1"/>
</dbReference>
<dbReference type="Proteomes" id="UP000298216">
    <property type="component" value="Unassembled WGS sequence"/>
</dbReference>
<accession>A0A4Y9S1C1</accession>
<dbReference type="InterPro" id="IPR050763">
    <property type="entry name" value="ABC_transporter_ATP-binding"/>
</dbReference>
<evidence type="ECO:0000256" key="4">
    <source>
        <dbReference type="ARBA" id="ARBA00022741"/>
    </source>
</evidence>
<keyword evidence="8" id="KW-1185">Reference proteome</keyword>
<dbReference type="EMBL" id="SPVH01000001">
    <property type="protein sequence ID" value="TFW15297.1"/>
    <property type="molecule type" value="Genomic_DNA"/>
</dbReference>
<name>A0A4Y9S1C1_9CAUL</name>
<dbReference type="PROSITE" id="PS50893">
    <property type="entry name" value="ABC_TRANSPORTER_2"/>
    <property type="match status" value="1"/>
</dbReference>
<dbReference type="PANTHER" id="PTHR42711:SF5">
    <property type="entry name" value="ABC TRANSPORTER ATP-BINDING PROTEIN NATA"/>
    <property type="match status" value="1"/>
</dbReference>
<protein>
    <submittedName>
        <fullName evidence="7">ABC transporter ATP-binding protein</fullName>
    </submittedName>
</protein>
<dbReference type="OrthoDB" id="9778547at2"/>
<dbReference type="GO" id="GO:0005524">
    <property type="term" value="F:ATP binding"/>
    <property type="evidence" value="ECO:0007669"/>
    <property type="project" value="UniProtKB-KW"/>
</dbReference>
<evidence type="ECO:0000256" key="3">
    <source>
        <dbReference type="ARBA" id="ARBA00022458"/>
    </source>
</evidence>
<dbReference type="GO" id="GO:0016887">
    <property type="term" value="F:ATP hydrolysis activity"/>
    <property type="evidence" value="ECO:0007669"/>
    <property type="project" value="InterPro"/>
</dbReference>
<comment type="similarity">
    <text evidence="1">Belongs to the ABC transporter superfamily.</text>
</comment>
<keyword evidence="5 7" id="KW-0067">ATP-binding</keyword>
<dbReference type="Pfam" id="PF00005">
    <property type="entry name" value="ABC_tran"/>
    <property type="match status" value="1"/>
</dbReference>
<dbReference type="InterPro" id="IPR017871">
    <property type="entry name" value="ABC_transporter-like_CS"/>
</dbReference>
<evidence type="ECO:0000313" key="7">
    <source>
        <dbReference type="EMBL" id="TFW15297.1"/>
    </source>
</evidence>
<reference evidence="7 8" key="1">
    <citation type="submission" date="2019-03" db="EMBL/GenBank/DDBJ databases">
        <title>Draft genome of Brevundimonas sp. a heavy metal resistant soil bacteria.</title>
        <authorList>
            <person name="Soto J."/>
        </authorList>
    </citation>
    <scope>NUCLEOTIDE SEQUENCE [LARGE SCALE GENOMIC DNA]</scope>
    <source>
        <strain evidence="7 8">B-10</strain>
    </source>
</reference>
<keyword evidence="2" id="KW-0813">Transport</keyword>
<keyword evidence="3" id="KW-0536">Nodulation</keyword>
<dbReference type="SMART" id="SM00382">
    <property type="entry name" value="AAA"/>
    <property type="match status" value="1"/>
</dbReference>
<evidence type="ECO:0000313" key="8">
    <source>
        <dbReference type="Proteomes" id="UP000298216"/>
    </source>
</evidence>
<gene>
    <name evidence="7" type="ORF">EGY25_01510</name>
</gene>